<dbReference type="PANTHER" id="PTHR31658">
    <property type="entry name" value="CONSERVED OLIGOMERIC GOLGI COMPLEX SUBUNIT 1"/>
    <property type="match status" value="1"/>
</dbReference>
<evidence type="ECO:0000256" key="5">
    <source>
        <dbReference type="ARBA" id="ARBA00022927"/>
    </source>
</evidence>
<dbReference type="PANTHER" id="PTHR31658:SF0">
    <property type="entry name" value="CONSERVED OLIGOMERIC GOLGI COMPLEX SUBUNIT 1"/>
    <property type="match status" value="1"/>
</dbReference>
<dbReference type="GO" id="GO:0017119">
    <property type="term" value="C:Golgi transport complex"/>
    <property type="evidence" value="ECO:0007669"/>
    <property type="project" value="InterPro"/>
</dbReference>
<dbReference type="AlphaFoldDB" id="A0A1V9YBS7"/>
<comment type="subcellular location">
    <subcellularLocation>
        <location evidence="1">Golgi apparatus membrane</location>
        <topology evidence="1">Peripheral membrane protein</topology>
    </subcellularLocation>
</comment>
<keyword evidence="5" id="KW-0653">Protein transport</keyword>
<evidence type="ECO:0000256" key="7">
    <source>
        <dbReference type="ARBA" id="ARBA00023136"/>
    </source>
</evidence>
<dbReference type="STRING" id="1202772.A0A1V9YBS7"/>
<evidence type="ECO:0000256" key="4">
    <source>
        <dbReference type="ARBA" id="ARBA00022448"/>
    </source>
</evidence>
<feature type="region of interest" description="Disordered" evidence="8">
    <location>
        <begin position="783"/>
        <end position="802"/>
    </location>
</feature>
<keyword evidence="4" id="KW-0813">Transport</keyword>
<dbReference type="EMBL" id="JNBR01002297">
    <property type="protein sequence ID" value="OQR83146.1"/>
    <property type="molecule type" value="Genomic_DNA"/>
</dbReference>
<keyword evidence="6" id="KW-0333">Golgi apparatus</keyword>
<dbReference type="Pfam" id="PF08700">
    <property type="entry name" value="VPS51_Exo84_N"/>
    <property type="match status" value="1"/>
</dbReference>
<protein>
    <recommendedName>
        <fullName evidence="3">Conserved oligomeric Golgi complex subunit 1</fullName>
    </recommendedName>
</protein>
<organism evidence="9 10">
    <name type="scientific">Achlya hypogyna</name>
    <name type="common">Oomycete</name>
    <name type="synonym">Protoachlya hypogyna</name>
    <dbReference type="NCBI Taxonomy" id="1202772"/>
    <lineage>
        <taxon>Eukaryota</taxon>
        <taxon>Sar</taxon>
        <taxon>Stramenopiles</taxon>
        <taxon>Oomycota</taxon>
        <taxon>Saprolegniomycetes</taxon>
        <taxon>Saprolegniales</taxon>
        <taxon>Achlyaceae</taxon>
        <taxon>Achlya</taxon>
    </lineage>
</organism>
<evidence type="ECO:0000313" key="10">
    <source>
        <dbReference type="Proteomes" id="UP000243579"/>
    </source>
</evidence>
<keyword evidence="10" id="KW-1185">Reference proteome</keyword>
<evidence type="ECO:0000313" key="9">
    <source>
        <dbReference type="EMBL" id="OQR83146.1"/>
    </source>
</evidence>
<dbReference type="Proteomes" id="UP000243579">
    <property type="component" value="Unassembled WGS sequence"/>
</dbReference>
<evidence type="ECO:0000256" key="2">
    <source>
        <dbReference type="ARBA" id="ARBA00006653"/>
    </source>
</evidence>
<accession>A0A1V9YBS7</accession>
<evidence type="ECO:0000256" key="6">
    <source>
        <dbReference type="ARBA" id="ARBA00023034"/>
    </source>
</evidence>
<dbReference type="GO" id="GO:0000139">
    <property type="term" value="C:Golgi membrane"/>
    <property type="evidence" value="ECO:0007669"/>
    <property type="project" value="UniProtKB-SubCell"/>
</dbReference>
<keyword evidence="7" id="KW-0472">Membrane</keyword>
<evidence type="ECO:0000256" key="8">
    <source>
        <dbReference type="SAM" id="MobiDB-lite"/>
    </source>
</evidence>
<dbReference type="GO" id="GO:0006891">
    <property type="term" value="P:intra-Golgi vesicle-mediated transport"/>
    <property type="evidence" value="ECO:0007669"/>
    <property type="project" value="InterPro"/>
</dbReference>
<gene>
    <name evidence="9" type="ORF">ACHHYP_15025</name>
</gene>
<reference evidence="9 10" key="1">
    <citation type="journal article" date="2014" name="Genome Biol. Evol.">
        <title>The secreted proteins of Achlya hypogyna and Thraustotheca clavata identify the ancestral oomycete secretome and reveal gene acquisitions by horizontal gene transfer.</title>
        <authorList>
            <person name="Misner I."/>
            <person name="Blouin N."/>
            <person name="Leonard G."/>
            <person name="Richards T.A."/>
            <person name="Lane C.E."/>
        </authorList>
    </citation>
    <scope>NUCLEOTIDE SEQUENCE [LARGE SCALE GENOMIC DNA]</scope>
    <source>
        <strain evidence="9 10">ATCC 48635</strain>
    </source>
</reference>
<comment type="caution">
    <text evidence="9">The sequence shown here is derived from an EMBL/GenBank/DDBJ whole genome shotgun (WGS) entry which is preliminary data.</text>
</comment>
<evidence type="ECO:0000256" key="1">
    <source>
        <dbReference type="ARBA" id="ARBA00004395"/>
    </source>
</evidence>
<proteinExistence type="inferred from homology"/>
<dbReference type="OrthoDB" id="46189at2759"/>
<name>A0A1V9YBS7_ACHHY</name>
<comment type="similarity">
    <text evidence="2">Belongs to the COG1 family.</text>
</comment>
<dbReference type="GO" id="GO:0015031">
    <property type="term" value="P:protein transport"/>
    <property type="evidence" value="ECO:0007669"/>
    <property type="project" value="UniProtKB-KW"/>
</dbReference>
<evidence type="ECO:0000256" key="3">
    <source>
        <dbReference type="ARBA" id="ARBA00020978"/>
    </source>
</evidence>
<dbReference type="InterPro" id="IPR033370">
    <property type="entry name" value="COG1"/>
</dbReference>
<sequence>MEPTADDVHAVLRHRSIADVQKLLEVTRRSKEAKEKEMQAMGGSRYHDLIESADQIVSMHDASRRLEVALSDMPRLWKLLEKSVQVVVETRGAEEAAPFAPPADVSVAVADSDVHFVVTASERMWAAMERGHPLEAWNILEQVESTTARLSPETLHELGFLALDIEALADFPATIRRCAIECLAVPKQGASFFADALEALHRLEATPLPDLLDTFLRGRTTALESVAGATSAFPTTSALRVIHVVLGTIAHAHALFLDPSRPLLPAASVPTAALEAPITTWIATAVEQLRRHVESLLTSGSDVAALGKLQARVQRVVEKYAVPLPLVVAALPPAPAAPSNVWAAVLEDLFVHKTQAIFRGSLEAAGARLRQALVGQPSDADVVAFIDTLAAMHAQAAPALHPVLLEGSLRLVFGLLGFVERAVAAEVRLVHLCLALQTHSRRLFPADAAGTSPAPLGVAAVRTAFDTHATERTVPTIALSSIFAALQLPAATTLAIDAVETHATLPQVYLLVLLQMPHVSPSTAVASACEALAQEVASVWAGRIVEAATLPLTATLQDQYYGYSNEEWRRVHRQFWAEVAVPQDDDDDSVLEHVWLPWSETPAISHALFALQASIPLTKDPIADGILKAQVRAHVLGWTHDVLAARVAALAAAKPAKPPLDFGQACALQSIFDVYFVRLCIGDSDFTRFGWGDTIAHAGLQALVVALVTAWIDPVDWELFGPPLTANVVAQFQTSRLLLSGLATTSVVAPAPAAPRTTLAVELAPPAPRFALLPVPTAKAAPRLPTPVHIRPPSPKRSSIHSLLSTSGSSLLGSAAAAKGMSLLSSATSYLQPKE</sequence>